<keyword evidence="3" id="KW-1185">Reference proteome</keyword>
<dbReference type="AlphaFoldDB" id="A0AA86SIL2"/>
<evidence type="ECO:0000256" key="1">
    <source>
        <dbReference type="SAM" id="MobiDB-lite"/>
    </source>
</evidence>
<reference evidence="2" key="1">
    <citation type="submission" date="2023-10" db="EMBL/GenBank/DDBJ databases">
        <authorList>
            <person name="Domelevo Entfellner J.-B."/>
        </authorList>
    </citation>
    <scope>NUCLEOTIDE SEQUENCE</scope>
</reference>
<organism evidence="2 3">
    <name type="scientific">Sphenostylis stenocarpa</name>
    <dbReference type="NCBI Taxonomy" id="92480"/>
    <lineage>
        <taxon>Eukaryota</taxon>
        <taxon>Viridiplantae</taxon>
        <taxon>Streptophyta</taxon>
        <taxon>Embryophyta</taxon>
        <taxon>Tracheophyta</taxon>
        <taxon>Spermatophyta</taxon>
        <taxon>Magnoliopsida</taxon>
        <taxon>eudicotyledons</taxon>
        <taxon>Gunneridae</taxon>
        <taxon>Pentapetalae</taxon>
        <taxon>rosids</taxon>
        <taxon>fabids</taxon>
        <taxon>Fabales</taxon>
        <taxon>Fabaceae</taxon>
        <taxon>Papilionoideae</taxon>
        <taxon>50 kb inversion clade</taxon>
        <taxon>NPAAA clade</taxon>
        <taxon>indigoferoid/millettioid clade</taxon>
        <taxon>Phaseoleae</taxon>
        <taxon>Sphenostylis</taxon>
    </lineage>
</organism>
<dbReference type="EMBL" id="OY731401">
    <property type="protein sequence ID" value="CAJ1946711.1"/>
    <property type="molecule type" value="Genomic_DNA"/>
</dbReference>
<protein>
    <submittedName>
        <fullName evidence="2">Uncharacterized protein</fullName>
    </submittedName>
</protein>
<dbReference type="Gramene" id="rna-AYBTSS11_LOCUS12277">
    <property type="protein sequence ID" value="CAJ1946711.1"/>
    <property type="gene ID" value="gene-AYBTSS11_LOCUS12277"/>
</dbReference>
<proteinExistence type="predicted"/>
<evidence type="ECO:0000313" key="3">
    <source>
        <dbReference type="Proteomes" id="UP001189624"/>
    </source>
</evidence>
<sequence length="52" mass="5816">MPTFKLSFCSVLDVSGPGPGIKKGHQDPRPRAHYHSYTKTTHRVRSRGPRAV</sequence>
<feature type="region of interest" description="Disordered" evidence="1">
    <location>
        <begin position="15"/>
        <end position="52"/>
    </location>
</feature>
<evidence type="ECO:0000313" key="2">
    <source>
        <dbReference type="EMBL" id="CAJ1946711.1"/>
    </source>
</evidence>
<feature type="compositionally biased region" description="Basic residues" evidence="1">
    <location>
        <begin position="31"/>
        <end position="52"/>
    </location>
</feature>
<dbReference type="Proteomes" id="UP001189624">
    <property type="component" value="Chromosome 4"/>
</dbReference>
<name>A0AA86SIL2_9FABA</name>
<gene>
    <name evidence="2" type="ORF">AYBTSS11_LOCUS12277</name>
</gene>
<accession>A0AA86SIL2</accession>